<evidence type="ECO:0000313" key="3">
    <source>
        <dbReference type="Proteomes" id="UP000654075"/>
    </source>
</evidence>
<dbReference type="AlphaFoldDB" id="A0A813H4Q3"/>
<protein>
    <submittedName>
        <fullName evidence="2">Uncharacterized protein</fullName>
    </submittedName>
</protein>
<evidence type="ECO:0000256" key="1">
    <source>
        <dbReference type="SAM" id="MobiDB-lite"/>
    </source>
</evidence>
<feature type="non-terminal residue" evidence="2">
    <location>
        <position position="1"/>
    </location>
</feature>
<dbReference type="EMBL" id="CAJNNV010030488">
    <property type="protein sequence ID" value="CAE8632656.1"/>
    <property type="molecule type" value="Genomic_DNA"/>
</dbReference>
<organism evidence="2 3">
    <name type="scientific">Polarella glacialis</name>
    <name type="common">Dinoflagellate</name>
    <dbReference type="NCBI Taxonomy" id="89957"/>
    <lineage>
        <taxon>Eukaryota</taxon>
        <taxon>Sar</taxon>
        <taxon>Alveolata</taxon>
        <taxon>Dinophyceae</taxon>
        <taxon>Suessiales</taxon>
        <taxon>Suessiaceae</taxon>
        <taxon>Polarella</taxon>
    </lineage>
</organism>
<gene>
    <name evidence="2" type="ORF">PGLA1383_LOCUS48588</name>
</gene>
<feature type="region of interest" description="Disordered" evidence="1">
    <location>
        <begin position="124"/>
        <end position="143"/>
    </location>
</feature>
<name>A0A813H4Q3_POLGL</name>
<evidence type="ECO:0000313" key="2">
    <source>
        <dbReference type="EMBL" id="CAE8632656.1"/>
    </source>
</evidence>
<dbReference type="Proteomes" id="UP000654075">
    <property type="component" value="Unassembled WGS sequence"/>
</dbReference>
<keyword evidence="3" id="KW-1185">Reference proteome</keyword>
<accession>A0A813H4Q3</accession>
<comment type="caution">
    <text evidence="2">The sequence shown here is derived from an EMBL/GenBank/DDBJ whole genome shotgun (WGS) entry which is preliminary data.</text>
</comment>
<reference evidence="2" key="1">
    <citation type="submission" date="2021-02" db="EMBL/GenBank/DDBJ databases">
        <authorList>
            <person name="Dougan E. K."/>
            <person name="Rhodes N."/>
            <person name="Thang M."/>
            <person name="Chan C."/>
        </authorList>
    </citation>
    <scope>NUCLEOTIDE SEQUENCE</scope>
</reference>
<sequence length="186" mass="19741">AGAAGQGDGAAAAGNQAIGSTAWWVLPSTLANRAGRPGEGPAGGVFGPVSRGGGLGGRIRATHVQPYLQPERRERRDGLLRRLLRPDVDQYYSAILQCVRYIVATDFLQRERPIVDVANEEAYADTGPPMPAPALPSTGLEAQGSQALGLLEEDLRLGDAGTEEDSWKKDLDDADIAELADSFQFK</sequence>
<proteinExistence type="predicted"/>